<dbReference type="GO" id="GO:0048280">
    <property type="term" value="P:vesicle fusion with Golgi apparatus"/>
    <property type="evidence" value="ECO:0007669"/>
    <property type="project" value="TreeGrafter"/>
</dbReference>
<dbReference type="GO" id="GO:0006888">
    <property type="term" value="P:endoplasmic reticulum to Golgi vesicle-mediated transport"/>
    <property type="evidence" value="ECO:0007669"/>
    <property type="project" value="InterPro"/>
</dbReference>
<keyword evidence="8" id="KW-1185">Reference proteome</keyword>
<evidence type="ECO:0000256" key="3">
    <source>
        <dbReference type="ARBA" id="ARBA00022692"/>
    </source>
</evidence>
<dbReference type="GO" id="GO:0005802">
    <property type="term" value="C:trans-Golgi network"/>
    <property type="evidence" value="ECO:0007669"/>
    <property type="project" value="TreeGrafter"/>
</dbReference>
<dbReference type="PANTHER" id="PTHR21236:SF2">
    <property type="entry name" value="PROTEIN YIPF"/>
    <property type="match status" value="1"/>
</dbReference>
<dbReference type="EMBL" id="LXPE01000002">
    <property type="protein sequence ID" value="OBA28772.1"/>
    <property type="molecule type" value="Genomic_DNA"/>
</dbReference>
<feature type="transmembrane region" description="Helical" evidence="6">
    <location>
        <begin position="141"/>
        <end position="160"/>
    </location>
</feature>
<keyword evidence="5 6" id="KW-0472">Membrane</keyword>
<dbReference type="GO" id="GO:0016020">
    <property type="term" value="C:membrane"/>
    <property type="evidence" value="ECO:0007669"/>
    <property type="project" value="UniProtKB-SubCell"/>
</dbReference>
<gene>
    <name evidence="7" type="ORF">HANVADRAFT_51230</name>
</gene>
<protein>
    <submittedName>
        <fullName evidence="7">Yip1-domain-containing protein</fullName>
    </submittedName>
</protein>
<comment type="subcellular location">
    <subcellularLocation>
        <location evidence="1">Membrane</location>
        <topology evidence="1">Multi-pass membrane protein</topology>
    </subcellularLocation>
</comment>
<evidence type="ECO:0000313" key="7">
    <source>
        <dbReference type="EMBL" id="OBA28772.1"/>
    </source>
</evidence>
<organism evidence="7 8">
    <name type="scientific">Hanseniaspora valbyensis NRRL Y-1626</name>
    <dbReference type="NCBI Taxonomy" id="766949"/>
    <lineage>
        <taxon>Eukaryota</taxon>
        <taxon>Fungi</taxon>
        <taxon>Dikarya</taxon>
        <taxon>Ascomycota</taxon>
        <taxon>Saccharomycotina</taxon>
        <taxon>Saccharomycetes</taxon>
        <taxon>Saccharomycodales</taxon>
        <taxon>Saccharomycodaceae</taxon>
        <taxon>Hanseniaspora</taxon>
    </lineage>
</organism>
<feature type="transmembrane region" description="Helical" evidence="6">
    <location>
        <begin position="166"/>
        <end position="184"/>
    </location>
</feature>
<keyword evidence="4 6" id="KW-1133">Transmembrane helix</keyword>
<comment type="caution">
    <text evidence="7">The sequence shown here is derived from an EMBL/GenBank/DDBJ whole genome shotgun (WGS) entry which is preliminary data.</text>
</comment>
<dbReference type="AlphaFoldDB" id="A0A1B7TJ43"/>
<reference evidence="8" key="1">
    <citation type="journal article" date="2016" name="Proc. Natl. Acad. Sci. U.S.A.">
        <title>Comparative genomics of biotechnologically important yeasts.</title>
        <authorList>
            <person name="Riley R."/>
            <person name="Haridas S."/>
            <person name="Wolfe K.H."/>
            <person name="Lopes M.R."/>
            <person name="Hittinger C.T."/>
            <person name="Goeker M."/>
            <person name="Salamov A.A."/>
            <person name="Wisecaver J.H."/>
            <person name="Long T.M."/>
            <person name="Calvey C.H."/>
            <person name="Aerts A.L."/>
            <person name="Barry K.W."/>
            <person name="Choi C."/>
            <person name="Clum A."/>
            <person name="Coughlan A.Y."/>
            <person name="Deshpande S."/>
            <person name="Douglass A.P."/>
            <person name="Hanson S.J."/>
            <person name="Klenk H.-P."/>
            <person name="LaButti K.M."/>
            <person name="Lapidus A."/>
            <person name="Lindquist E.A."/>
            <person name="Lipzen A.M."/>
            <person name="Meier-Kolthoff J.P."/>
            <person name="Ohm R.A."/>
            <person name="Otillar R.P."/>
            <person name="Pangilinan J.L."/>
            <person name="Peng Y."/>
            <person name="Rokas A."/>
            <person name="Rosa C.A."/>
            <person name="Scheuner C."/>
            <person name="Sibirny A.A."/>
            <person name="Slot J.C."/>
            <person name="Stielow J.B."/>
            <person name="Sun H."/>
            <person name="Kurtzman C.P."/>
            <person name="Blackwell M."/>
            <person name="Grigoriev I.V."/>
            <person name="Jeffries T.W."/>
        </authorList>
    </citation>
    <scope>NUCLEOTIDE SEQUENCE [LARGE SCALE GENOMIC DNA]</scope>
    <source>
        <strain evidence="8">NRRL Y-1626</strain>
    </source>
</reference>
<dbReference type="OrthoDB" id="440385at2759"/>
<evidence type="ECO:0000256" key="6">
    <source>
        <dbReference type="SAM" id="Phobius"/>
    </source>
</evidence>
<dbReference type="InterPro" id="IPR045231">
    <property type="entry name" value="Yip1/4-like"/>
</dbReference>
<comment type="similarity">
    <text evidence="2">Belongs to the YIP1 family.</text>
</comment>
<proteinExistence type="inferred from homology"/>
<feature type="transmembrane region" description="Helical" evidence="6">
    <location>
        <begin position="221"/>
        <end position="239"/>
    </location>
</feature>
<evidence type="ECO:0000256" key="2">
    <source>
        <dbReference type="ARBA" id="ARBA00010596"/>
    </source>
</evidence>
<dbReference type="Proteomes" id="UP000092321">
    <property type="component" value="Unassembled WGS sequence"/>
</dbReference>
<dbReference type="PANTHER" id="PTHR21236">
    <property type="entry name" value="GOLGI MEMBRANE PROTEIN YIP1"/>
    <property type="match status" value="1"/>
</dbReference>
<evidence type="ECO:0000256" key="1">
    <source>
        <dbReference type="ARBA" id="ARBA00004141"/>
    </source>
</evidence>
<feature type="transmembrane region" description="Helical" evidence="6">
    <location>
        <begin position="245"/>
        <end position="265"/>
    </location>
</feature>
<feature type="transmembrane region" description="Helical" evidence="6">
    <location>
        <begin position="277"/>
        <end position="295"/>
    </location>
</feature>
<name>A0A1B7TJ43_9ASCO</name>
<evidence type="ECO:0000256" key="4">
    <source>
        <dbReference type="ARBA" id="ARBA00022989"/>
    </source>
</evidence>
<sequence length="296" mass="32667">MSFYNNYPSNGGYMGGSTNNNQFYGQNSQNQYPQQSSFINQQTPFQNNGYPQQPLNNNLNGNSFMSGSGYPSATHIPSMNTRNPDEILPSGLLNALSTAGYSDELPLMEELGINFSNIWQNTKKSILFKNKHHGDVSSDEIDLAGPLFFVILYGALLYVYSGKLHFGYIYGVGLFGSISIHFLLKLMNNDIENKAHNNANPSSTKDNNTVNGLHFLQTCSILGYSFLPLCILSGIGIFTHLNSNIGLILSFVIVSWCSASSSGEFVKMLSLNNVRLLVAYPLFIFYSVFASMIVFG</sequence>
<keyword evidence="3 6" id="KW-0812">Transmembrane</keyword>
<accession>A0A1B7TJ43</accession>
<evidence type="ECO:0000313" key="8">
    <source>
        <dbReference type="Proteomes" id="UP000092321"/>
    </source>
</evidence>
<evidence type="ECO:0000256" key="5">
    <source>
        <dbReference type="ARBA" id="ARBA00023136"/>
    </source>
</evidence>